<dbReference type="EMBL" id="FNRS01000001">
    <property type="protein sequence ID" value="SEC70375.1"/>
    <property type="molecule type" value="Genomic_DNA"/>
</dbReference>
<keyword evidence="4" id="KW-1185">Reference proteome</keyword>
<gene>
    <name evidence="2" type="ORF">SAMN04490203_2944</name>
    <name evidence="1" type="ORF">TU78_19300</name>
</gene>
<reference evidence="1 3" key="1">
    <citation type="submission" date="2015-02" db="EMBL/GenBank/DDBJ databases">
        <title>Pseudomonas helleri sp. nov. and Pseudomonas weihenstephanensis sp. nov., isolated from raw cows milk.</title>
        <authorList>
            <person name="von Neubeck M."/>
            <person name="Huptas C."/>
            <person name="Wenning M."/>
            <person name="Scherer S."/>
        </authorList>
    </citation>
    <scope>NUCLEOTIDE SEQUENCE [LARGE SCALE GENOMIC DNA]</scope>
    <source>
        <strain evidence="1 3">DSM 21104</strain>
    </source>
</reference>
<dbReference type="NCBIfam" id="TIGR01611">
    <property type="entry name" value="tail_tube"/>
    <property type="match status" value="1"/>
</dbReference>
<evidence type="ECO:0000313" key="1">
    <source>
        <dbReference type="EMBL" id="KMM83333.1"/>
    </source>
</evidence>
<evidence type="ECO:0000313" key="4">
    <source>
        <dbReference type="Proteomes" id="UP000183155"/>
    </source>
</evidence>
<dbReference type="PATRIC" id="fig|47884.3.peg.4361"/>
<dbReference type="InterPro" id="IPR006498">
    <property type="entry name" value="Tail_tube"/>
</dbReference>
<dbReference type="Proteomes" id="UP000036395">
    <property type="component" value="Unassembled WGS sequence"/>
</dbReference>
<accession>A0A0J6GLT8</accession>
<name>A0A0J6GLT8_PSETA</name>
<dbReference type="EMBL" id="JYLA01000008">
    <property type="protein sequence ID" value="KMM83333.1"/>
    <property type="molecule type" value="Genomic_DNA"/>
</dbReference>
<evidence type="ECO:0000313" key="3">
    <source>
        <dbReference type="Proteomes" id="UP000036395"/>
    </source>
</evidence>
<proteinExistence type="predicted"/>
<dbReference type="Proteomes" id="UP000183155">
    <property type="component" value="Unassembled WGS sequence"/>
</dbReference>
<protein>
    <submittedName>
        <fullName evidence="1">Major tail tube protein</fullName>
    </submittedName>
</protein>
<evidence type="ECO:0000313" key="2">
    <source>
        <dbReference type="EMBL" id="SEC70375.1"/>
    </source>
</evidence>
<reference evidence="2 4" key="2">
    <citation type="submission" date="2016-10" db="EMBL/GenBank/DDBJ databases">
        <authorList>
            <person name="Varghese N."/>
            <person name="Submissions S."/>
        </authorList>
    </citation>
    <scope>NUCLEOTIDE SEQUENCE [LARGE SCALE GENOMIC DNA]</scope>
    <source>
        <strain evidence="2 4">BS3652</strain>
    </source>
</reference>
<dbReference type="Pfam" id="PF04985">
    <property type="entry name" value="Phage_tube"/>
    <property type="match status" value="1"/>
</dbReference>
<comment type="caution">
    <text evidence="1">The sequence shown here is derived from an EMBL/GenBank/DDBJ whole genome shotgun (WGS) entry which is preliminary data.</text>
</comment>
<dbReference type="RefSeq" id="WP_048383199.1">
    <property type="nucleotide sequence ID" value="NZ_FNRS01000001.1"/>
</dbReference>
<dbReference type="OrthoDB" id="3078668at2"/>
<dbReference type="AlphaFoldDB" id="A0A0J6GLT8"/>
<organism evidence="1 3">
    <name type="scientific">Pseudomonas taetrolens</name>
    <dbReference type="NCBI Taxonomy" id="47884"/>
    <lineage>
        <taxon>Bacteria</taxon>
        <taxon>Pseudomonadati</taxon>
        <taxon>Pseudomonadota</taxon>
        <taxon>Gammaproteobacteria</taxon>
        <taxon>Pseudomonadales</taxon>
        <taxon>Pseudomonadaceae</taxon>
        <taxon>Pseudomonas</taxon>
    </lineage>
</organism>
<dbReference type="STRING" id="47884.SAMN04490203_2944"/>
<sequence length="167" mass="18133">MIPQTLFNTNMFVDGMSLQGDVPSLSLPKLTVKTEEYRGGGMDAPVGVDMGLEKLEASFSTNGIRKEVLKYFGAFDQTSFNASFRGAFKGHKGATTGAVATLRGGLREVDPGEWAPGAKAEFKYAVDVTYYKLEIDGRVMFEIDPINSVRIIDGVDQLADVRNVLGL</sequence>